<dbReference type="EMBL" id="JUFZ01000137">
    <property type="protein sequence ID" value="KIC05914.1"/>
    <property type="molecule type" value="Genomic_DNA"/>
</dbReference>
<keyword evidence="10 14" id="KW-0560">Oxidoreductase</keyword>
<comment type="function">
    <text evidence="14 15">Catalyzes the oxidation of protoporphyrinogen IX to protoporphyrin IX.</text>
</comment>
<organism evidence="16 18">
    <name type="scientific">Morococcus cerebrosus</name>
    <dbReference type="NCBI Taxonomy" id="1056807"/>
    <lineage>
        <taxon>Bacteria</taxon>
        <taxon>Pseudomonadati</taxon>
        <taxon>Pseudomonadota</taxon>
        <taxon>Betaproteobacteria</taxon>
        <taxon>Neisseriales</taxon>
        <taxon>Neisseriaceae</taxon>
        <taxon>Morococcus</taxon>
    </lineage>
</organism>
<dbReference type="PIRSF" id="PIRSF004638">
    <property type="entry name" value="UCP004638"/>
    <property type="match status" value="1"/>
</dbReference>
<dbReference type="PANTHER" id="PTHR40255">
    <property type="entry name" value="UPF0093 MEMBRANE PROTEIN SLR1790"/>
    <property type="match status" value="1"/>
</dbReference>
<keyword evidence="8 14" id="KW-0479">Metal-binding</keyword>
<keyword evidence="5 14" id="KW-1003">Cell membrane</keyword>
<evidence type="ECO:0000256" key="4">
    <source>
        <dbReference type="ARBA" id="ARBA00017504"/>
    </source>
</evidence>
<feature type="binding site" description="axial binding residue" evidence="14">
    <location>
        <position position="85"/>
    </location>
    <ligand>
        <name>heme</name>
        <dbReference type="ChEBI" id="CHEBI:30413"/>
    </ligand>
    <ligandPart>
        <name>Fe</name>
        <dbReference type="ChEBI" id="CHEBI:18248"/>
    </ligandPart>
</feature>
<dbReference type="GO" id="GO:0070818">
    <property type="term" value="F:protoporphyrinogen oxidase activity"/>
    <property type="evidence" value="ECO:0007669"/>
    <property type="project" value="UniProtKB-UniRule"/>
</dbReference>
<dbReference type="HAMAP" id="MF_02239">
    <property type="entry name" value="HemJ"/>
    <property type="match status" value="1"/>
</dbReference>
<keyword evidence="12 14" id="KW-0472">Membrane</keyword>
<dbReference type="Proteomes" id="UP000031390">
    <property type="component" value="Unassembled WGS sequence"/>
</dbReference>
<evidence type="ECO:0000256" key="12">
    <source>
        <dbReference type="ARBA" id="ARBA00023136"/>
    </source>
</evidence>
<comment type="catalytic activity">
    <reaction evidence="13 14 15">
        <text>protoporphyrinogen IX + 3 A = protoporphyrin IX + 3 AH2</text>
        <dbReference type="Rhea" id="RHEA:62000"/>
        <dbReference type="ChEBI" id="CHEBI:13193"/>
        <dbReference type="ChEBI" id="CHEBI:17499"/>
        <dbReference type="ChEBI" id="CHEBI:57306"/>
        <dbReference type="ChEBI" id="CHEBI:57307"/>
    </reaction>
</comment>
<accession>A0A0C1E2B9</accession>
<dbReference type="AlphaFoldDB" id="A0A0C1E2B9"/>
<evidence type="ECO:0000256" key="3">
    <source>
        <dbReference type="ARBA" id="ARBA00006501"/>
    </source>
</evidence>
<keyword evidence="9 14" id="KW-1133">Transmembrane helix</keyword>
<dbReference type="Proteomes" id="UP000829504">
    <property type="component" value="Chromosome"/>
</dbReference>
<dbReference type="InterPro" id="IPR005265">
    <property type="entry name" value="HemJ-like"/>
</dbReference>
<dbReference type="GO" id="GO:0046872">
    <property type="term" value="F:metal ion binding"/>
    <property type="evidence" value="ECO:0007669"/>
    <property type="project" value="UniProtKB-UniRule"/>
</dbReference>
<comment type="subcellular location">
    <subcellularLocation>
        <location evidence="1 14">Cell membrane</location>
        <topology evidence="1 14">Multi-pass membrane protein</topology>
    </subcellularLocation>
</comment>
<keyword evidence="7 14" id="KW-0812">Transmembrane</keyword>
<evidence type="ECO:0000256" key="9">
    <source>
        <dbReference type="ARBA" id="ARBA00022989"/>
    </source>
</evidence>
<comment type="cofactor">
    <cofactor evidence="14 15">
        <name>heme b</name>
        <dbReference type="ChEBI" id="CHEBI:60344"/>
    </cofactor>
    <text evidence="14 15">Binds 1 heme b (iron(II)-protoporphyrin IX) group per subunit.</text>
</comment>
<feature type="transmembrane region" description="Helical" evidence="14">
    <location>
        <begin position="6"/>
        <end position="23"/>
    </location>
</feature>
<name>A0A0C1E2B9_9NEIS</name>
<evidence type="ECO:0000256" key="1">
    <source>
        <dbReference type="ARBA" id="ARBA00004651"/>
    </source>
</evidence>
<feature type="transmembrane region" description="Helical" evidence="14">
    <location>
        <begin position="118"/>
        <end position="138"/>
    </location>
</feature>
<dbReference type="EC" id="1.3.99.-" evidence="14 15"/>
<dbReference type="EMBL" id="CP094242">
    <property type="protein sequence ID" value="UNV87261.1"/>
    <property type="molecule type" value="Genomic_DNA"/>
</dbReference>
<comment type="pathway">
    <text evidence="2 14 15">Porphyrin-containing compound metabolism; protoporphyrin-IX biosynthesis; protoporphyrin-IX from protoporphyrinogen-IX: step 1/1.</text>
</comment>
<keyword evidence="19" id="KW-1185">Reference proteome</keyword>
<evidence type="ECO:0000313" key="18">
    <source>
        <dbReference type="Proteomes" id="UP000031390"/>
    </source>
</evidence>
<feature type="binding site" description="axial binding residue" evidence="14">
    <location>
        <position position="9"/>
    </location>
    <ligand>
        <name>heme</name>
        <dbReference type="ChEBI" id="CHEBI:30413"/>
    </ligand>
    <ligandPart>
        <name>Fe</name>
        <dbReference type="ChEBI" id="CHEBI:18248"/>
    </ligandPart>
</feature>
<sequence>MYLWFKLLHVFFVISWFAGLFYLPRIFVNLAQVEAAEQPVEYERLSAMARRLYKFMSPLGFGTLVCGIVIPFVTGWWGQGWLHVKLSMGLLLLAYQFYCGALLRGFEEKRNAHSHKWYRVFNEVPVLMMVVALYMVVFKPF</sequence>
<dbReference type="PANTHER" id="PTHR40255:SF1">
    <property type="entry name" value="PROTOPORPHYRINOGEN IX OXIDASE"/>
    <property type="match status" value="1"/>
</dbReference>
<dbReference type="GO" id="GO:0006782">
    <property type="term" value="P:protoporphyrinogen IX biosynthetic process"/>
    <property type="evidence" value="ECO:0007669"/>
    <property type="project" value="UniProtKB-UniRule"/>
</dbReference>
<proteinExistence type="inferred from homology"/>
<keyword evidence="6 14" id="KW-0349">Heme</keyword>
<evidence type="ECO:0000313" key="17">
    <source>
        <dbReference type="EMBL" id="UNV87261.1"/>
    </source>
</evidence>
<keyword evidence="11 14" id="KW-0408">Iron</keyword>
<comment type="similarity">
    <text evidence="3 14 15">Belongs to the HemJ family.</text>
</comment>
<evidence type="ECO:0000256" key="7">
    <source>
        <dbReference type="ARBA" id="ARBA00022692"/>
    </source>
</evidence>
<evidence type="ECO:0000313" key="19">
    <source>
        <dbReference type="Proteomes" id="UP000829504"/>
    </source>
</evidence>
<feature type="transmembrane region" description="Helical" evidence="14">
    <location>
        <begin position="52"/>
        <end position="74"/>
    </location>
</feature>
<comment type="subunit">
    <text evidence="14">Homodimer.</text>
</comment>
<dbReference type="RefSeq" id="WP_039410457.1">
    <property type="nucleotide sequence ID" value="NZ_CP094242.1"/>
</dbReference>
<evidence type="ECO:0000256" key="11">
    <source>
        <dbReference type="ARBA" id="ARBA00023004"/>
    </source>
</evidence>
<evidence type="ECO:0000313" key="16">
    <source>
        <dbReference type="EMBL" id="KIC05914.1"/>
    </source>
</evidence>
<evidence type="ECO:0000256" key="15">
    <source>
        <dbReference type="PIRNR" id="PIRNR004638"/>
    </source>
</evidence>
<feature type="transmembrane region" description="Helical" evidence="14">
    <location>
        <begin position="86"/>
        <end position="106"/>
    </location>
</feature>
<evidence type="ECO:0000256" key="13">
    <source>
        <dbReference type="ARBA" id="ARBA00048390"/>
    </source>
</evidence>
<dbReference type="GO" id="GO:0005886">
    <property type="term" value="C:plasma membrane"/>
    <property type="evidence" value="ECO:0007669"/>
    <property type="project" value="UniProtKB-SubCell"/>
</dbReference>
<reference evidence="17 19" key="2">
    <citation type="submission" date="2022-03" db="EMBL/GenBank/DDBJ databases">
        <title>Genome sequencing of Morococcus cerebrosus.</title>
        <authorList>
            <person name="Baek M.-G."/>
            <person name="Yi H."/>
        </authorList>
    </citation>
    <scope>NUCLEOTIDE SEQUENCE [LARGE SCALE GENOMIC DNA]</scope>
    <source>
        <strain evidence="17 19">CIP 81.93</strain>
    </source>
</reference>
<dbReference type="PATRIC" id="fig|1056807.3.peg.2513"/>
<evidence type="ECO:0000256" key="10">
    <source>
        <dbReference type="ARBA" id="ARBA00023002"/>
    </source>
</evidence>
<gene>
    <name evidence="16" type="ORF">MCC93_26230</name>
    <name evidence="17" type="ORF">MON37_11550</name>
</gene>
<evidence type="ECO:0000256" key="6">
    <source>
        <dbReference type="ARBA" id="ARBA00022617"/>
    </source>
</evidence>
<reference evidence="16 18" key="1">
    <citation type="submission" date="2014-12" db="EMBL/GenBank/DDBJ databases">
        <title>Genome sequence of Morococcus cerebrosus.</title>
        <authorList>
            <person name="Shin S.-K."/>
            <person name="Yi H."/>
        </authorList>
    </citation>
    <scope>NUCLEOTIDE SEQUENCE [LARGE SCALE GENOMIC DNA]</scope>
    <source>
        <strain evidence="16 18">CIP 81.93</strain>
    </source>
</reference>
<protein>
    <recommendedName>
        <fullName evidence="4 14">Protoporphyrinogen IX oxidase</fullName>
        <shortName evidence="14">PPO</shortName>
        <ecNumber evidence="14 15">1.3.99.-</ecNumber>
    </recommendedName>
</protein>
<evidence type="ECO:0000256" key="2">
    <source>
        <dbReference type="ARBA" id="ARBA00005073"/>
    </source>
</evidence>
<evidence type="ECO:0000256" key="5">
    <source>
        <dbReference type="ARBA" id="ARBA00022475"/>
    </source>
</evidence>
<dbReference type="UniPathway" id="UPA00251">
    <property type="reaction ID" value="UER00324"/>
</dbReference>
<dbReference type="Pfam" id="PF03653">
    <property type="entry name" value="UPF0093"/>
    <property type="match status" value="1"/>
</dbReference>
<evidence type="ECO:0000256" key="14">
    <source>
        <dbReference type="HAMAP-Rule" id="MF_02239"/>
    </source>
</evidence>
<evidence type="ECO:0000256" key="8">
    <source>
        <dbReference type="ARBA" id="ARBA00022723"/>
    </source>
</evidence>